<organism evidence="3 4">
    <name type="scientific">Brevibacillus laterosporus LMG 15441</name>
    <dbReference type="NCBI Taxonomy" id="1042163"/>
    <lineage>
        <taxon>Bacteria</taxon>
        <taxon>Bacillati</taxon>
        <taxon>Bacillota</taxon>
        <taxon>Bacilli</taxon>
        <taxon>Bacillales</taxon>
        <taxon>Paenibacillaceae</taxon>
        <taxon>Brevibacillus</taxon>
    </lineage>
</organism>
<dbReference type="eggNOG" id="ENOG5032Y2X">
    <property type="taxonomic scope" value="Bacteria"/>
</dbReference>
<reference evidence="3 4" key="1">
    <citation type="journal article" date="2011" name="J. Bacteriol.">
        <title>Genome sequence of Brevibacillus laterosporus LMG 15441, a pathogen of invertebrates.</title>
        <authorList>
            <person name="Djukic M."/>
            <person name="Poehlein A."/>
            <person name="Thurmer A."/>
            <person name="Daniel R."/>
        </authorList>
    </citation>
    <scope>NUCLEOTIDE SEQUENCE [LARGE SCALE GENOMIC DNA]</scope>
    <source>
        <strain evidence="3 4">LMG 15441</strain>
    </source>
</reference>
<feature type="domain" description="Transcobalamin-like C-terminal" evidence="2">
    <location>
        <begin position="64"/>
        <end position="129"/>
    </location>
</feature>
<evidence type="ECO:0000259" key="2">
    <source>
        <dbReference type="Pfam" id="PF14478"/>
    </source>
</evidence>
<dbReference type="KEGG" id="blr:BRLA_c026890"/>
<dbReference type="Gene3D" id="2.170.130.30">
    <property type="match status" value="1"/>
</dbReference>
<dbReference type="STRING" id="1042163.BRLA_c026890"/>
<evidence type="ECO:0000313" key="3">
    <source>
        <dbReference type="EMBL" id="AIG27008.1"/>
    </source>
</evidence>
<evidence type="ECO:0000256" key="1">
    <source>
        <dbReference type="SAM" id="SignalP"/>
    </source>
</evidence>
<proteinExistence type="predicted"/>
<dbReference type="RefSeq" id="WP_003336165.1">
    <property type="nucleotide sequence ID" value="NZ_CP007806.1"/>
</dbReference>
<accession>A0A075R738</accession>
<dbReference type="PROSITE" id="PS51257">
    <property type="entry name" value="PROKAR_LIPOPROTEIN"/>
    <property type="match status" value="1"/>
</dbReference>
<dbReference type="Pfam" id="PF14478">
    <property type="entry name" value="DUF4430"/>
    <property type="match status" value="1"/>
</dbReference>
<keyword evidence="4" id="KW-1185">Reference proteome</keyword>
<feature type="signal peptide" evidence="1">
    <location>
        <begin position="1"/>
        <end position="28"/>
    </location>
</feature>
<dbReference type="HOGENOM" id="CLU_111954_1_0_9"/>
<dbReference type="InterPro" id="IPR027954">
    <property type="entry name" value="Transcobalamin-like_C"/>
</dbReference>
<dbReference type="AlphaFoldDB" id="A0A075R738"/>
<gene>
    <name evidence="3" type="ORF">BRLA_c026890</name>
</gene>
<dbReference type="EMBL" id="CP007806">
    <property type="protein sequence ID" value="AIG27008.1"/>
    <property type="molecule type" value="Genomic_DNA"/>
</dbReference>
<dbReference type="Proteomes" id="UP000005850">
    <property type="component" value="Chromosome"/>
</dbReference>
<feature type="chain" id="PRO_5038749379" description="Transcobalamin-like C-terminal domain-containing protein" evidence="1">
    <location>
        <begin position="29"/>
        <end position="131"/>
    </location>
</feature>
<evidence type="ECO:0000313" key="4">
    <source>
        <dbReference type="Proteomes" id="UP000005850"/>
    </source>
</evidence>
<sequence>MVRRVCQIALLIALALVSVVGCSNNEVAQNTLAEEKVENKIVVEVSSDQGKTKIAEKTIQFKGDQTLYELMKTNFKVEDDNGFITSIEDVKQNPAEKKYWLYEVNGAPAVTGAKDLKVKDGDVIKWDLHAS</sequence>
<protein>
    <recommendedName>
        <fullName evidence="2">Transcobalamin-like C-terminal domain-containing protein</fullName>
    </recommendedName>
</protein>
<name>A0A075R738_BRELA</name>
<keyword evidence="1" id="KW-0732">Signal</keyword>